<evidence type="ECO:0000313" key="1">
    <source>
        <dbReference type="EMBL" id="UZJ31000.1"/>
    </source>
</evidence>
<gene>
    <name evidence="1" type="ORF">OJ254_12445</name>
</gene>
<keyword evidence="2" id="KW-1185">Reference proteome</keyword>
<protein>
    <submittedName>
        <fullName evidence="1">Uncharacterized protein</fullName>
    </submittedName>
</protein>
<evidence type="ECO:0000313" key="2">
    <source>
        <dbReference type="Proteomes" id="UP001164959"/>
    </source>
</evidence>
<accession>A0ABY6PCB9</accession>
<dbReference type="Proteomes" id="UP001164959">
    <property type="component" value="Chromosome"/>
</dbReference>
<dbReference type="RefSeq" id="WP_265362373.1">
    <property type="nucleotide sequence ID" value="NZ_CP110636.1"/>
</dbReference>
<dbReference type="EMBL" id="CP110636">
    <property type="protein sequence ID" value="UZJ31000.1"/>
    <property type="molecule type" value="Genomic_DNA"/>
</dbReference>
<proteinExistence type="predicted"/>
<reference evidence="1" key="1">
    <citation type="submission" date="2022-11" db="EMBL/GenBank/DDBJ databases">
        <title>Identification and genomic analyses of a novel endophytic actinobacterium Streptomyces endophytica sp. nov. with potential for biocontrol of Yam anthracnose.</title>
        <authorList>
            <person name="Huang X."/>
        </authorList>
    </citation>
    <scope>NUCLEOTIDE SEQUENCE</scope>
    <source>
        <strain evidence="1">HNM0140</strain>
    </source>
</reference>
<organism evidence="1 2">
    <name type="scientific">Streptomyces endophytica</name>
    <dbReference type="NCBI Taxonomy" id="2991496"/>
    <lineage>
        <taxon>Bacteria</taxon>
        <taxon>Bacillati</taxon>
        <taxon>Actinomycetota</taxon>
        <taxon>Actinomycetes</taxon>
        <taxon>Kitasatosporales</taxon>
        <taxon>Streptomycetaceae</taxon>
        <taxon>Streptomyces</taxon>
    </lineage>
</organism>
<sequence length="62" mass="6396">MAITLSVVVILGVLLALLLRYKSLGTGAAIVAVLFGFYLANTGARQTINDLTTAIAHAISGH</sequence>
<name>A0ABY6PCB9_9ACTN</name>